<feature type="transmembrane region" description="Helical" evidence="7">
    <location>
        <begin position="171"/>
        <end position="191"/>
    </location>
</feature>
<evidence type="ECO:0000256" key="1">
    <source>
        <dbReference type="ARBA" id="ARBA00004141"/>
    </source>
</evidence>
<dbReference type="PANTHER" id="PTHR43731">
    <property type="entry name" value="RHOMBOID PROTEASE"/>
    <property type="match status" value="1"/>
</dbReference>
<dbReference type="PANTHER" id="PTHR43731:SF14">
    <property type="entry name" value="PRESENILIN-ASSOCIATED RHOMBOID-LIKE PROTEIN, MITOCHONDRIAL"/>
    <property type="match status" value="1"/>
</dbReference>
<evidence type="ECO:0000256" key="2">
    <source>
        <dbReference type="ARBA" id="ARBA00009045"/>
    </source>
</evidence>
<dbReference type="GO" id="GO:0004252">
    <property type="term" value="F:serine-type endopeptidase activity"/>
    <property type="evidence" value="ECO:0007669"/>
    <property type="project" value="InterPro"/>
</dbReference>
<dbReference type="GO" id="GO:0016020">
    <property type="term" value="C:membrane"/>
    <property type="evidence" value="ECO:0007669"/>
    <property type="project" value="UniProtKB-SubCell"/>
</dbReference>
<evidence type="ECO:0000256" key="7">
    <source>
        <dbReference type="SAM" id="Phobius"/>
    </source>
</evidence>
<evidence type="ECO:0000313" key="9">
    <source>
        <dbReference type="EMBL" id="EEG78845.1"/>
    </source>
</evidence>
<dbReference type="RefSeq" id="WP_008513858.1">
    <property type="nucleotide sequence ID" value="NZ_ACJM01000001.1"/>
</dbReference>
<dbReference type="Proteomes" id="UP000006443">
    <property type="component" value="Unassembled WGS sequence"/>
</dbReference>
<sequence length="204" mass="22606">MGEKKYMESIRDRQGTLVIIFINLVFFIAINTVPNIGDKLFLDPQVSMILERPWTLVTVFFSHEIHIHFLGNMGLLYFFGSELEKITTPKTIFLIYLIAGFIGSLAIIPVAYLIEWNDTVVGASAAVWGIVATFAAMRPNVSILGGKAKHWAVTLFIMNAVLAIINPQNLGVGSGAHAMGIIVGVMIGYCLKNKQTQNSYEDRR</sequence>
<dbReference type="Pfam" id="PF01694">
    <property type="entry name" value="Rhomboid"/>
    <property type="match status" value="1"/>
</dbReference>
<proteinExistence type="inferred from homology"/>
<dbReference type="eggNOG" id="COG0705">
    <property type="taxonomic scope" value="Bacteria"/>
</dbReference>
<comment type="subcellular location">
    <subcellularLocation>
        <location evidence="1">Membrane</location>
        <topology evidence="1">Multi-pass membrane protein</topology>
    </subcellularLocation>
</comment>
<dbReference type="EMBL" id="ACJM01000001">
    <property type="protein sequence ID" value="EEG78845.1"/>
    <property type="molecule type" value="Genomic_DNA"/>
</dbReference>
<dbReference type="AlphaFoldDB" id="C0GCB0"/>
<evidence type="ECO:0000259" key="8">
    <source>
        <dbReference type="Pfam" id="PF01694"/>
    </source>
</evidence>
<keyword evidence="3 7" id="KW-0812">Transmembrane</keyword>
<dbReference type="InterPro" id="IPR035952">
    <property type="entry name" value="Rhomboid-like_sf"/>
</dbReference>
<comment type="similarity">
    <text evidence="2">Belongs to the peptidase S54 family.</text>
</comment>
<evidence type="ECO:0000256" key="6">
    <source>
        <dbReference type="ARBA" id="ARBA00023136"/>
    </source>
</evidence>
<comment type="caution">
    <text evidence="9">The sequence shown here is derived from an EMBL/GenBank/DDBJ whole genome shotgun (WGS) entry which is preliminary data.</text>
</comment>
<keyword evidence="6 7" id="KW-0472">Membrane</keyword>
<organism evidence="9 10">
    <name type="scientific">Dethiobacter alkaliphilus AHT 1</name>
    <dbReference type="NCBI Taxonomy" id="555088"/>
    <lineage>
        <taxon>Bacteria</taxon>
        <taxon>Bacillati</taxon>
        <taxon>Bacillota</taxon>
        <taxon>Dethiobacteria</taxon>
        <taxon>Dethiobacterales</taxon>
        <taxon>Dethiobacteraceae</taxon>
        <taxon>Dethiobacter</taxon>
    </lineage>
</organism>
<accession>C0GCB0</accession>
<dbReference type="InterPro" id="IPR050925">
    <property type="entry name" value="Rhomboid_protease_S54"/>
</dbReference>
<evidence type="ECO:0000256" key="3">
    <source>
        <dbReference type="ARBA" id="ARBA00022692"/>
    </source>
</evidence>
<evidence type="ECO:0000313" key="10">
    <source>
        <dbReference type="Proteomes" id="UP000006443"/>
    </source>
</evidence>
<feature type="transmembrane region" description="Helical" evidence="7">
    <location>
        <begin position="120"/>
        <end position="136"/>
    </location>
</feature>
<feature type="transmembrane region" description="Helical" evidence="7">
    <location>
        <begin position="54"/>
        <end position="79"/>
    </location>
</feature>
<feature type="domain" description="Peptidase S54 rhomboid" evidence="8">
    <location>
        <begin position="52"/>
        <end position="192"/>
    </location>
</feature>
<gene>
    <name evidence="9" type="ORF">DealDRAFT_0119</name>
</gene>
<evidence type="ECO:0000256" key="5">
    <source>
        <dbReference type="ARBA" id="ARBA00022989"/>
    </source>
</evidence>
<evidence type="ECO:0000256" key="4">
    <source>
        <dbReference type="ARBA" id="ARBA00022801"/>
    </source>
</evidence>
<dbReference type="OrthoDB" id="2087043at2"/>
<feature type="transmembrane region" description="Helical" evidence="7">
    <location>
        <begin position="148"/>
        <end position="165"/>
    </location>
</feature>
<dbReference type="SUPFAM" id="SSF144091">
    <property type="entry name" value="Rhomboid-like"/>
    <property type="match status" value="1"/>
</dbReference>
<keyword evidence="4" id="KW-0378">Hydrolase</keyword>
<dbReference type="STRING" id="555088.DealDRAFT_0119"/>
<dbReference type="InterPro" id="IPR022764">
    <property type="entry name" value="Peptidase_S54_rhomboid_dom"/>
</dbReference>
<keyword evidence="5 7" id="KW-1133">Transmembrane helix</keyword>
<protein>
    <submittedName>
        <fullName evidence="9">Rhomboid family protein</fullName>
    </submittedName>
</protein>
<name>C0GCB0_DETAL</name>
<reference evidence="9 10" key="1">
    <citation type="submission" date="2009-02" db="EMBL/GenBank/DDBJ databases">
        <title>Sequencing of the draft genome and assembly of Dethiobacter alkaliphilus AHT 1.</title>
        <authorList>
            <consortium name="US DOE Joint Genome Institute (JGI-PGF)"/>
            <person name="Lucas S."/>
            <person name="Copeland A."/>
            <person name="Lapidus A."/>
            <person name="Glavina del Rio T."/>
            <person name="Dalin E."/>
            <person name="Tice H."/>
            <person name="Bruce D."/>
            <person name="Goodwin L."/>
            <person name="Pitluck S."/>
            <person name="Larimer F."/>
            <person name="Land M.L."/>
            <person name="Hauser L."/>
            <person name="Muyzer G."/>
        </authorList>
    </citation>
    <scope>NUCLEOTIDE SEQUENCE [LARGE SCALE GENOMIC DNA]</scope>
    <source>
        <strain evidence="9 10">AHT 1</strain>
    </source>
</reference>
<keyword evidence="10" id="KW-1185">Reference proteome</keyword>
<dbReference type="Gene3D" id="1.20.1540.10">
    <property type="entry name" value="Rhomboid-like"/>
    <property type="match status" value="1"/>
</dbReference>
<feature type="transmembrane region" description="Helical" evidence="7">
    <location>
        <begin position="91"/>
        <end position="114"/>
    </location>
</feature>
<feature type="transmembrane region" description="Helical" evidence="7">
    <location>
        <begin position="15"/>
        <end position="34"/>
    </location>
</feature>